<dbReference type="InterPro" id="IPR009668">
    <property type="entry name" value="RNA_pol-assoc_fac_A49-like"/>
</dbReference>
<organism evidence="7 8">
    <name type="scientific">Monosporascus ibericus</name>
    <dbReference type="NCBI Taxonomy" id="155417"/>
    <lineage>
        <taxon>Eukaryota</taxon>
        <taxon>Fungi</taxon>
        <taxon>Dikarya</taxon>
        <taxon>Ascomycota</taxon>
        <taxon>Pezizomycotina</taxon>
        <taxon>Sordariomycetes</taxon>
        <taxon>Xylariomycetidae</taxon>
        <taxon>Xylariales</taxon>
        <taxon>Xylariales incertae sedis</taxon>
        <taxon>Monosporascus</taxon>
    </lineage>
</organism>
<keyword evidence="4" id="KW-0804">Transcription</keyword>
<feature type="compositionally biased region" description="Low complexity" evidence="6">
    <location>
        <begin position="495"/>
        <end position="507"/>
    </location>
</feature>
<gene>
    <name evidence="7" type="ORF">DL764_001298</name>
</gene>
<keyword evidence="3" id="KW-0240">DNA-directed RNA polymerase</keyword>
<feature type="compositionally biased region" description="Basic and acidic residues" evidence="6">
    <location>
        <begin position="485"/>
        <end position="494"/>
    </location>
</feature>
<proteinExistence type="inferred from homology"/>
<comment type="similarity">
    <text evidence="2">Belongs to the eukaryotic RPA49/POLR1E RNA polymerase subunit family.</text>
</comment>
<reference evidence="7 8" key="1">
    <citation type="submission" date="2018-06" db="EMBL/GenBank/DDBJ databases">
        <title>Complete Genomes of Monosporascus.</title>
        <authorList>
            <person name="Robinson A.J."/>
            <person name="Natvig D.O."/>
        </authorList>
    </citation>
    <scope>NUCLEOTIDE SEQUENCE [LARGE SCALE GENOMIC DNA]</scope>
    <source>
        <strain evidence="7 8">CBS 110550</strain>
    </source>
</reference>
<dbReference type="OrthoDB" id="532500at2759"/>
<sequence length="539" mass="59038">MADKKEKKRKRDEDGASRPKKKVAVQSSSSQSPQSNTIRVASIQIAKKCPPIIATSPGLCIPNSIQFDTYAKPQTSTPKRNKKSSSSSSELLLHSSSHPKLDYTAKEDGPGGRESHLKHYIGIFDPKTGQLSVVEAKKMAVRGVVRTLQPSGESMEEQAMSKTMMQMRTDLGHAFGTKKAKKALASITENAIAPEKAIADAGGNANKLNASQKAVMESIREVTMGMASREDLQAAADAAKPVPPGNFDAEEIQDVYKPEELIGGDVLNAIPIKDWQDQIKQNLDKEHSSAFVAGRLVSIGQGPDAVKRLRTLRYLELLIKFQRAARGRGAKRVPPKDKLREIMQPAPEPVIENIRRKFSANGEMRKFHVDLVHTYCCALAAILANYQFDTSALRYDMGLDDKQFAQYFREIGGRIKVVRGESGKNNADRHPQVAFGDGGYGHRDRDPLAALPPPRSCTSNTASSGRTPLASRPRWPPSGYVEDTDTQRDEERMNRLSSATRATSSSTSLFFVCRSRPSRACAEIDSSGAGTLGGDEWEE</sequence>
<feature type="region of interest" description="Disordered" evidence="6">
    <location>
        <begin position="1"/>
        <end position="37"/>
    </location>
</feature>
<comment type="subcellular location">
    <subcellularLocation>
        <location evidence="1">Nucleus</location>
        <location evidence="1">Nucleolus</location>
    </subcellularLocation>
</comment>
<evidence type="ECO:0000256" key="6">
    <source>
        <dbReference type="SAM" id="MobiDB-lite"/>
    </source>
</evidence>
<protein>
    <recommendedName>
        <fullName evidence="9">DNA-directed RNA polymerase I subunit RPA49</fullName>
    </recommendedName>
</protein>
<name>A0A4V1XCE0_9PEZI</name>
<dbReference type="Proteomes" id="UP000293360">
    <property type="component" value="Unassembled WGS sequence"/>
</dbReference>
<dbReference type="GO" id="GO:0000428">
    <property type="term" value="C:DNA-directed RNA polymerase complex"/>
    <property type="evidence" value="ECO:0007669"/>
    <property type="project" value="UniProtKB-KW"/>
</dbReference>
<feature type="region of interest" description="Disordered" evidence="6">
    <location>
        <begin position="71"/>
        <end position="114"/>
    </location>
</feature>
<evidence type="ECO:0000256" key="1">
    <source>
        <dbReference type="ARBA" id="ARBA00004604"/>
    </source>
</evidence>
<dbReference type="Pfam" id="PF06870">
    <property type="entry name" value="RNA_pol_I_A49"/>
    <property type="match status" value="1"/>
</dbReference>
<dbReference type="EMBL" id="QJNU01000038">
    <property type="protein sequence ID" value="RYP09419.1"/>
    <property type="molecule type" value="Genomic_DNA"/>
</dbReference>
<evidence type="ECO:0000256" key="5">
    <source>
        <dbReference type="ARBA" id="ARBA00023242"/>
    </source>
</evidence>
<dbReference type="PANTHER" id="PTHR14440">
    <property type="entry name" value="DNA-DIRECTED RNA POLYMERASE I SUBUNIT RPA49"/>
    <property type="match status" value="1"/>
</dbReference>
<evidence type="ECO:0000256" key="3">
    <source>
        <dbReference type="ARBA" id="ARBA00022478"/>
    </source>
</evidence>
<evidence type="ECO:0000256" key="4">
    <source>
        <dbReference type="ARBA" id="ARBA00023163"/>
    </source>
</evidence>
<feature type="compositionally biased region" description="Basic and acidic residues" evidence="6">
    <location>
        <begin position="1"/>
        <end position="17"/>
    </location>
</feature>
<dbReference type="GO" id="GO:0003677">
    <property type="term" value="F:DNA binding"/>
    <property type="evidence" value="ECO:0007669"/>
    <property type="project" value="InterPro"/>
</dbReference>
<dbReference type="GO" id="GO:0006351">
    <property type="term" value="P:DNA-templated transcription"/>
    <property type="evidence" value="ECO:0007669"/>
    <property type="project" value="InterPro"/>
</dbReference>
<keyword evidence="5" id="KW-0539">Nucleus</keyword>
<feature type="compositionally biased region" description="Polar residues" evidence="6">
    <location>
        <begin position="456"/>
        <end position="466"/>
    </location>
</feature>
<dbReference type="STRING" id="155417.A0A4V1XCE0"/>
<feature type="compositionally biased region" description="Basic and acidic residues" evidence="6">
    <location>
        <begin position="99"/>
        <end position="114"/>
    </location>
</feature>
<dbReference type="GO" id="GO:0005730">
    <property type="term" value="C:nucleolus"/>
    <property type="evidence" value="ECO:0007669"/>
    <property type="project" value="UniProtKB-SubCell"/>
</dbReference>
<accession>A0A4V1XCE0</accession>
<comment type="caution">
    <text evidence="7">The sequence shown here is derived from an EMBL/GenBank/DDBJ whole genome shotgun (WGS) entry which is preliminary data.</text>
</comment>
<evidence type="ECO:0008006" key="9">
    <source>
        <dbReference type="Google" id="ProtNLM"/>
    </source>
</evidence>
<feature type="compositionally biased region" description="Low complexity" evidence="6">
    <location>
        <begin position="26"/>
        <end position="35"/>
    </location>
</feature>
<evidence type="ECO:0000313" key="8">
    <source>
        <dbReference type="Proteomes" id="UP000293360"/>
    </source>
</evidence>
<keyword evidence="8" id="KW-1185">Reference proteome</keyword>
<feature type="compositionally biased region" description="Low complexity" evidence="6">
    <location>
        <begin position="84"/>
        <end position="98"/>
    </location>
</feature>
<evidence type="ECO:0000256" key="2">
    <source>
        <dbReference type="ARBA" id="ARBA00009430"/>
    </source>
</evidence>
<evidence type="ECO:0000313" key="7">
    <source>
        <dbReference type="EMBL" id="RYP09419.1"/>
    </source>
</evidence>
<feature type="region of interest" description="Disordered" evidence="6">
    <location>
        <begin position="421"/>
        <end position="507"/>
    </location>
</feature>
<dbReference type="AlphaFoldDB" id="A0A4V1XCE0"/>
<feature type="compositionally biased region" description="Basic and acidic residues" evidence="6">
    <location>
        <begin position="421"/>
        <end position="431"/>
    </location>
</feature>